<evidence type="ECO:0000313" key="3">
    <source>
        <dbReference type="Proteomes" id="UP001497497"/>
    </source>
</evidence>
<accession>A0AAV2IKB6</accession>
<feature type="signal peptide" evidence="1">
    <location>
        <begin position="1"/>
        <end position="15"/>
    </location>
</feature>
<comment type="caution">
    <text evidence="2">The sequence shown here is derived from an EMBL/GenBank/DDBJ whole genome shotgun (WGS) entry which is preliminary data.</text>
</comment>
<dbReference type="AlphaFoldDB" id="A0AAV2IKB6"/>
<keyword evidence="1" id="KW-0732">Signal</keyword>
<feature type="chain" id="PRO_5043729821" evidence="1">
    <location>
        <begin position="16"/>
        <end position="150"/>
    </location>
</feature>
<keyword evidence="3" id="KW-1185">Reference proteome</keyword>
<sequence>MITYLLLLAVAVCNAAPYSKAGVRRQDELPTSLYGNPLSYSQIMDLIKEHTGGKRQTLSLFGDPLTHSQIIDLIREHTNSRRQAQHAVLNHFLHSVSTTNDDARFFTWNPDPLGTLLTVAQQNDQTLTQYLSDLSYNEILHLLGELMKGH</sequence>
<proteinExistence type="predicted"/>
<gene>
    <name evidence="2" type="ORF">GSLYS_00020702001</name>
</gene>
<evidence type="ECO:0000256" key="1">
    <source>
        <dbReference type="SAM" id="SignalP"/>
    </source>
</evidence>
<dbReference type="EMBL" id="CAXITT010000961">
    <property type="protein sequence ID" value="CAL1547377.1"/>
    <property type="molecule type" value="Genomic_DNA"/>
</dbReference>
<protein>
    <submittedName>
        <fullName evidence="2">Uncharacterized protein</fullName>
    </submittedName>
</protein>
<dbReference type="Proteomes" id="UP001497497">
    <property type="component" value="Unassembled WGS sequence"/>
</dbReference>
<evidence type="ECO:0000313" key="2">
    <source>
        <dbReference type="EMBL" id="CAL1547377.1"/>
    </source>
</evidence>
<name>A0AAV2IKB6_LYMST</name>
<organism evidence="2 3">
    <name type="scientific">Lymnaea stagnalis</name>
    <name type="common">Great pond snail</name>
    <name type="synonym">Helix stagnalis</name>
    <dbReference type="NCBI Taxonomy" id="6523"/>
    <lineage>
        <taxon>Eukaryota</taxon>
        <taxon>Metazoa</taxon>
        <taxon>Spiralia</taxon>
        <taxon>Lophotrochozoa</taxon>
        <taxon>Mollusca</taxon>
        <taxon>Gastropoda</taxon>
        <taxon>Heterobranchia</taxon>
        <taxon>Euthyneura</taxon>
        <taxon>Panpulmonata</taxon>
        <taxon>Hygrophila</taxon>
        <taxon>Lymnaeoidea</taxon>
        <taxon>Lymnaeidae</taxon>
        <taxon>Lymnaea</taxon>
    </lineage>
</organism>
<reference evidence="2 3" key="1">
    <citation type="submission" date="2024-04" db="EMBL/GenBank/DDBJ databases">
        <authorList>
            <consortium name="Genoscope - CEA"/>
            <person name="William W."/>
        </authorList>
    </citation>
    <scope>NUCLEOTIDE SEQUENCE [LARGE SCALE GENOMIC DNA]</scope>
</reference>